<feature type="signal peptide" evidence="2">
    <location>
        <begin position="1"/>
        <end position="34"/>
    </location>
</feature>
<evidence type="ECO:0000313" key="3">
    <source>
        <dbReference type="EMBL" id="KYF53248.1"/>
    </source>
</evidence>
<protein>
    <recommendedName>
        <fullName evidence="5">Secreted protein</fullName>
    </recommendedName>
</protein>
<keyword evidence="2" id="KW-0732">Signal</keyword>
<proteinExistence type="predicted"/>
<evidence type="ECO:0008006" key="5">
    <source>
        <dbReference type="Google" id="ProtNLM"/>
    </source>
</evidence>
<feature type="compositionally biased region" description="Low complexity" evidence="1">
    <location>
        <begin position="65"/>
        <end position="80"/>
    </location>
</feature>
<evidence type="ECO:0000256" key="2">
    <source>
        <dbReference type="SAM" id="SignalP"/>
    </source>
</evidence>
<evidence type="ECO:0000313" key="4">
    <source>
        <dbReference type="Proteomes" id="UP000075420"/>
    </source>
</evidence>
<feature type="region of interest" description="Disordered" evidence="1">
    <location>
        <begin position="40"/>
        <end position="92"/>
    </location>
</feature>
<gene>
    <name evidence="3" type="ORF">BE08_05265</name>
</gene>
<sequence length="223" mass="22831">MEMPMMNPGSRKYARRLCAGACLALLAVTVGCGGAVIGEDDTGPVGGEDDTGTPVGQDDTGTPVGQDDTGTPVGQDDTGTTPPPDPGGAGVWPKTVTLAVQGIGEAGEHVRLSDGTVSDAGDLGVQVSRLVTLRTAAADSICEMGMSYAALADIPVDVAGCSWSSIAYLSATSTHASDESYRIGLGLLVWDAERATLYRLRVLGDSYDVNGGSTATFEYEPVR</sequence>
<name>A0A150PCM6_SORCE</name>
<reference evidence="3 4" key="1">
    <citation type="submission" date="2014-02" db="EMBL/GenBank/DDBJ databases">
        <title>The small core and large imbalanced accessory genome model reveals a collaborative survival strategy of Sorangium cellulosum strains in nature.</title>
        <authorList>
            <person name="Han K."/>
            <person name="Peng R."/>
            <person name="Blom J."/>
            <person name="Li Y.-Z."/>
        </authorList>
    </citation>
    <scope>NUCLEOTIDE SEQUENCE [LARGE SCALE GENOMIC DNA]</scope>
    <source>
        <strain evidence="3 4">So0157-25</strain>
    </source>
</reference>
<organism evidence="3 4">
    <name type="scientific">Sorangium cellulosum</name>
    <name type="common">Polyangium cellulosum</name>
    <dbReference type="NCBI Taxonomy" id="56"/>
    <lineage>
        <taxon>Bacteria</taxon>
        <taxon>Pseudomonadati</taxon>
        <taxon>Myxococcota</taxon>
        <taxon>Polyangia</taxon>
        <taxon>Polyangiales</taxon>
        <taxon>Polyangiaceae</taxon>
        <taxon>Sorangium</taxon>
    </lineage>
</organism>
<dbReference type="EMBL" id="JELY01002219">
    <property type="protein sequence ID" value="KYF53248.1"/>
    <property type="molecule type" value="Genomic_DNA"/>
</dbReference>
<comment type="caution">
    <text evidence="3">The sequence shown here is derived from an EMBL/GenBank/DDBJ whole genome shotgun (WGS) entry which is preliminary data.</text>
</comment>
<accession>A0A150PCM6</accession>
<feature type="compositionally biased region" description="Acidic residues" evidence="1">
    <location>
        <begin position="40"/>
        <end position="51"/>
    </location>
</feature>
<evidence type="ECO:0000256" key="1">
    <source>
        <dbReference type="SAM" id="MobiDB-lite"/>
    </source>
</evidence>
<dbReference type="Proteomes" id="UP000075420">
    <property type="component" value="Unassembled WGS sequence"/>
</dbReference>
<feature type="chain" id="PRO_5007565442" description="Secreted protein" evidence="2">
    <location>
        <begin position="35"/>
        <end position="223"/>
    </location>
</feature>
<dbReference type="AlphaFoldDB" id="A0A150PCM6"/>